<dbReference type="Gene3D" id="1.20.58.1290">
    <property type="entry name" value="CarD-like, C-terminal domain"/>
    <property type="match status" value="1"/>
</dbReference>
<dbReference type="InterPro" id="IPR042215">
    <property type="entry name" value="CarD-like_C"/>
</dbReference>
<keyword evidence="3" id="KW-1185">Reference proteome</keyword>
<dbReference type="InterPro" id="IPR036101">
    <property type="entry name" value="CarD-like/TRCF_RID_sf"/>
</dbReference>
<dbReference type="Pfam" id="PF02559">
    <property type="entry name" value="CarD_TRCF_RID"/>
    <property type="match status" value="1"/>
</dbReference>
<dbReference type="PANTHER" id="PTHR38447">
    <property type="entry name" value="TRANSCRIPTION FACTOR YDEB-RELATED"/>
    <property type="match status" value="1"/>
</dbReference>
<dbReference type="PANTHER" id="PTHR38447:SF1">
    <property type="entry name" value="RNA POLYMERASE-BINDING TRANSCRIPTION FACTOR CARD"/>
    <property type="match status" value="1"/>
</dbReference>
<organism evidence="2 3">
    <name type="scientific">Velocimicrobium porci</name>
    <dbReference type="NCBI Taxonomy" id="2606634"/>
    <lineage>
        <taxon>Bacteria</taxon>
        <taxon>Bacillati</taxon>
        <taxon>Bacillota</taxon>
        <taxon>Clostridia</taxon>
        <taxon>Lachnospirales</taxon>
        <taxon>Lachnospiraceae</taxon>
        <taxon>Velocimicrobium</taxon>
    </lineage>
</organism>
<evidence type="ECO:0000313" key="3">
    <source>
        <dbReference type="Proteomes" id="UP000482209"/>
    </source>
</evidence>
<dbReference type="EMBL" id="VUMT01000014">
    <property type="protein sequence ID" value="MSS64188.1"/>
    <property type="molecule type" value="Genomic_DNA"/>
</dbReference>
<evidence type="ECO:0000313" key="2">
    <source>
        <dbReference type="EMBL" id="MSS64188.1"/>
    </source>
</evidence>
<dbReference type="RefSeq" id="WP_154519585.1">
    <property type="nucleotide sequence ID" value="NZ_VUMT01000014.1"/>
</dbReference>
<name>A0A6L5Y1A3_9FIRM</name>
<dbReference type="Proteomes" id="UP000482209">
    <property type="component" value="Unassembled WGS sequence"/>
</dbReference>
<dbReference type="SUPFAM" id="SSF141259">
    <property type="entry name" value="CarD-like"/>
    <property type="match status" value="1"/>
</dbReference>
<sequence length="178" mass="20786">MYQINDMIIYGVNGICKIVDIADKEFSGSKTEYYVLKPLNNQASTIYVPVNNENLKKKMRCVLSVSEIYEIIHSMPEEKSVWIENENERKEKYKEIIACGNRRELVQIIKALYTHQQQLQAKGKKLHAADERFFKEAEKLLYEEFAIVLDIKQEQVLPFILEQIQPGLKHGHNNNQSI</sequence>
<dbReference type="InterPro" id="IPR048792">
    <property type="entry name" value="CarD_C"/>
</dbReference>
<gene>
    <name evidence="2" type="ORF">FYJ58_09915</name>
</gene>
<protein>
    <submittedName>
        <fullName evidence="2">CarD family transcriptional regulator</fullName>
    </submittedName>
</protein>
<dbReference type="GO" id="GO:0009303">
    <property type="term" value="P:rRNA transcription"/>
    <property type="evidence" value="ECO:0007669"/>
    <property type="project" value="TreeGrafter"/>
</dbReference>
<evidence type="ECO:0000259" key="1">
    <source>
        <dbReference type="SMART" id="SM01058"/>
    </source>
</evidence>
<dbReference type="InterPro" id="IPR052531">
    <property type="entry name" value="CarD-like_regulator"/>
</dbReference>
<proteinExistence type="predicted"/>
<dbReference type="Gene3D" id="2.40.10.170">
    <property type="match status" value="1"/>
</dbReference>
<dbReference type="SMART" id="SM01058">
    <property type="entry name" value="CarD_TRCF"/>
    <property type="match status" value="1"/>
</dbReference>
<dbReference type="InterPro" id="IPR003711">
    <property type="entry name" value="CarD-like/TRCF_RID"/>
</dbReference>
<dbReference type="AlphaFoldDB" id="A0A6L5Y1A3"/>
<feature type="domain" description="CarD-like/TRCF RNAP-interacting" evidence="1">
    <location>
        <begin position="1"/>
        <end position="113"/>
    </location>
</feature>
<comment type="caution">
    <text evidence="2">The sequence shown here is derived from an EMBL/GenBank/DDBJ whole genome shotgun (WGS) entry which is preliminary data.</text>
</comment>
<accession>A0A6L5Y1A3</accession>
<dbReference type="Pfam" id="PF21095">
    <property type="entry name" value="CarD_C"/>
    <property type="match status" value="1"/>
</dbReference>
<reference evidence="2 3" key="1">
    <citation type="submission" date="2019-08" db="EMBL/GenBank/DDBJ databases">
        <title>In-depth cultivation of the pig gut microbiome towards novel bacterial diversity and tailored functional studies.</title>
        <authorList>
            <person name="Wylensek D."/>
            <person name="Hitch T.C.A."/>
            <person name="Clavel T."/>
        </authorList>
    </citation>
    <scope>NUCLEOTIDE SEQUENCE [LARGE SCALE GENOMIC DNA]</scope>
    <source>
        <strain evidence="2 3">WCA-693-APC-MOT-I</strain>
    </source>
</reference>